<dbReference type="AlphaFoldDB" id="L1JNT9"/>
<dbReference type="Gene3D" id="1.10.238.10">
    <property type="entry name" value="EF-hand"/>
    <property type="match status" value="1"/>
</dbReference>
<protein>
    <recommendedName>
        <fullName evidence="19">Sodium/calcium exchanger membrane region domain-containing protein</fullName>
    </recommendedName>
</protein>
<keyword evidence="8" id="KW-0732">Signal</keyword>
<evidence type="ECO:0000313" key="22">
    <source>
        <dbReference type="Proteomes" id="UP000011087"/>
    </source>
</evidence>
<keyword evidence="9" id="KW-0106">Calcium</keyword>
<keyword evidence="6" id="KW-0109">Calcium transport</keyword>
<dbReference type="InterPro" id="IPR044880">
    <property type="entry name" value="NCX_ion-bd_dom_sf"/>
</dbReference>
<keyword evidence="7 18" id="KW-0812">Transmembrane</keyword>
<feature type="transmembrane region" description="Helical" evidence="18">
    <location>
        <begin position="318"/>
        <end position="336"/>
    </location>
</feature>
<organism evidence="20">
    <name type="scientific">Guillardia theta (strain CCMP2712)</name>
    <name type="common">Cryptophyte</name>
    <dbReference type="NCBI Taxonomy" id="905079"/>
    <lineage>
        <taxon>Eukaryota</taxon>
        <taxon>Cryptophyceae</taxon>
        <taxon>Pyrenomonadales</taxon>
        <taxon>Geminigeraceae</taxon>
        <taxon>Guillardia</taxon>
    </lineage>
</organism>
<evidence type="ECO:0000256" key="16">
    <source>
        <dbReference type="ARBA" id="ARBA00023201"/>
    </source>
</evidence>
<dbReference type="InterPro" id="IPR004481">
    <property type="entry name" value="K/Na/Ca-exchanger"/>
</dbReference>
<keyword evidence="15 18" id="KW-0472">Membrane</keyword>
<feature type="domain" description="Sodium/calcium exchanger membrane region" evidence="19">
    <location>
        <begin position="187"/>
        <end position="332"/>
    </location>
</feature>
<dbReference type="PANTHER" id="PTHR10846">
    <property type="entry name" value="SODIUM/POTASSIUM/CALCIUM EXCHANGER"/>
    <property type="match status" value="1"/>
</dbReference>
<dbReference type="Proteomes" id="UP000011087">
    <property type="component" value="Unassembled WGS sequence"/>
</dbReference>
<dbReference type="RefSeq" id="XP_005836820.1">
    <property type="nucleotide sequence ID" value="XM_005836763.1"/>
</dbReference>
<sequence>MMTRLLQKEPSSEEVNTAISDIQSAEANKTNSEGLITFQDFQDWYNAGEVKIKAELHSLFKKLNIADDGELDQDGYNKFLSFVSSDANATKKLANISPFTSDLAKGGKISFDDFFQWYKKHNELRPRGTQGSDKEGEEEEESEGASLQFPPDLYGRVIYLVLFPINVFLYFTIPDVRWKNGWEKYFYFTFLMSIVWIAIYAYFMVWWAVVIGDFIGIPQAVMGLTFLAAGTSVPDLITSVIVAKQGHGDMAVSSSIGSNIFDVAMGLPFPWLLGCIAFGQGIPLSSDGTLFLSLLILFAMVFLVVVTILWCDWKMTKGMGYIMLVLYALFVAQDLLRHYHVFRVNL</sequence>
<dbReference type="Gene3D" id="1.20.1420.30">
    <property type="entry name" value="NCX, central ion-binding region"/>
    <property type="match status" value="1"/>
</dbReference>
<evidence type="ECO:0000313" key="20">
    <source>
        <dbReference type="EMBL" id="EKX49840.1"/>
    </source>
</evidence>
<comment type="similarity">
    <text evidence="2">Belongs to the Ca(2+):cation antiporter (CaCA) (TC 2.A.19) family. SLC24A subfamily.</text>
</comment>
<accession>L1JNT9</accession>
<evidence type="ECO:0000313" key="21">
    <source>
        <dbReference type="EnsemblProtists" id="EKX49840"/>
    </source>
</evidence>
<evidence type="ECO:0000256" key="3">
    <source>
        <dbReference type="ARBA" id="ARBA00022448"/>
    </source>
</evidence>
<reference evidence="21" key="3">
    <citation type="submission" date="2015-06" db="UniProtKB">
        <authorList>
            <consortium name="EnsemblProtists"/>
        </authorList>
    </citation>
    <scope>IDENTIFICATION</scope>
</reference>
<dbReference type="HOGENOM" id="CLU_802783_0_0_1"/>
<dbReference type="GO" id="GO:0006874">
    <property type="term" value="P:intracellular calcium ion homeostasis"/>
    <property type="evidence" value="ECO:0007669"/>
    <property type="project" value="TreeGrafter"/>
</dbReference>
<keyword evidence="11" id="KW-0630">Potassium</keyword>
<feature type="transmembrane region" description="Helical" evidence="18">
    <location>
        <begin position="221"/>
        <end position="242"/>
    </location>
</feature>
<dbReference type="PaxDb" id="55529-EKX49840"/>
<evidence type="ECO:0000256" key="12">
    <source>
        <dbReference type="ARBA" id="ARBA00022989"/>
    </source>
</evidence>
<dbReference type="EnsemblProtists" id="EKX49840">
    <property type="protein sequence ID" value="EKX49840"/>
    <property type="gene ID" value="GUITHDRAFT_151307"/>
</dbReference>
<evidence type="ECO:0000256" key="11">
    <source>
        <dbReference type="ARBA" id="ARBA00022958"/>
    </source>
</evidence>
<keyword evidence="22" id="KW-1185">Reference proteome</keyword>
<evidence type="ECO:0000256" key="13">
    <source>
        <dbReference type="ARBA" id="ARBA00023053"/>
    </source>
</evidence>
<comment type="subcellular location">
    <subcellularLocation>
        <location evidence="1">Membrane</location>
        <topology evidence="1">Multi-pass membrane protein</topology>
    </subcellularLocation>
</comment>
<evidence type="ECO:0000256" key="15">
    <source>
        <dbReference type="ARBA" id="ARBA00023136"/>
    </source>
</evidence>
<evidence type="ECO:0000256" key="4">
    <source>
        <dbReference type="ARBA" id="ARBA00022449"/>
    </source>
</evidence>
<proteinExistence type="inferred from homology"/>
<dbReference type="KEGG" id="gtt:GUITHDRAFT_151307"/>
<keyword evidence="10" id="KW-0769">Symport</keyword>
<feature type="transmembrane region" description="Helical" evidence="18">
    <location>
        <begin position="153"/>
        <end position="173"/>
    </location>
</feature>
<evidence type="ECO:0000256" key="14">
    <source>
        <dbReference type="ARBA" id="ARBA00023065"/>
    </source>
</evidence>
<dbReference type="SUPFAM" id="SSF47473">
    <property type="entry name" value="EF-hand"/>
    <property type="match status" value="1"/>
</dbReference>
<dbReference type="FunFam" id="1.20.1420.30:FF:000009">
    <property type="entry name" value="sodium/potassium/calcium exchanger 5 isoform X2"/>
    <property type="match status" value="1"/>
</dbReference>
<dbReference type="PANTHER" id="PTHR10846:SF72">
    <property type="entry name" value="SODIUM_POTASSIUM_CALCIUM EXCHANGER NCKX30C"/>
    <property type="match status" value="1"/>
</dbReference>
<evidence type="ECO:0000256" key="10">
    <source>
        <dbReference type="ARBA" id="ARBA00022847"/>
    </source>
</evidence>
<gene>
    <name evidence="20" type="ORF">GUITHDRAFT_151307</name>
</gene>
<reference evidence="20 22" key="1">
    <citation type="journal article" date="2012" name="Nature">
        <title>Algal genomes reveal evolutionary mosaicism and the fate of nucleomorphs.</title>
        <authorList>
            <consortium name="DOE Joint Genome Institute"/>
            <person name="Curtis B.A."/>
            <person name="Tanifuji G."/>
            <person name="Burki F."/>
            <person name="Gruber A."/>
            <person name="Irimia M."/>
            <person name="Maruyama S."/>
            <person name="Arias M.C."/>
            <person name="Ball S.G."/>
            <person name="Gile G.H."/>
            <person name="Hirakawa Y."/>
            <person name="Hopkins J.F."/>
            <person name="Kuo A."/>
            <person name="Rensing S.A."/>
            <person name="Schmutz J."/>
            <person name="Symeonidi A."/>
            <person name="Elias M."/>
            <person name="Eveleigh R.J."/>
            <person name="Herman E.K."/>
            <person name="Klute M.J."/>
            <person name="Nakayama T."/>
            <person name="Obornik M."/>
            <person name="Reyes-Prieto A."/>
            <person name="Armbrust E.V."/>
            <person name="Aves S.J."/>
            <person name="Beiko R.G."/>
            <person name="Coutinho P."/>
            <person name="Dacks J.B."/>
            <person name="Durnford D.G."/>
            <person name="Fast N.M."/>
            <person name="Green B.R."/>
            <person name="Grisdale C.J."/>
            <person name="Hempel F."/>
            <person name="Henrissat B."/>
            <person name="Hoppner M.P."/>
            <person name="Ishida K."/>
            <person name="Kim E."/>
            <person name="Koreny L."/>
            <person name="Kroth P.G."/>
            <person name="Liu Y."/>
            <person name="Malik S.B."/>
            <person name="Maier U.G."/>
            <person name="McRose D."/>
            <person name="Mock T."/>
            <person name="Neilson J.A."/>
            <person name="Onodera N.T."/>
            <person name="Poole A.M."/>
            <person name="Pritham E.J."/>
            <person name="Richards T.A."/>
            <person name="Rocap G."/>
            <person name="Roy S.W."/>
            <person name="Sarai C."/>
            <person name="Schaack S."/>
            <person name="Shirato S."/>
            <person name="Slamovits C.H."/>
            <person name="Spencer D.F."/>
            <person name="Suzuki S."/>
            <person name="Worden A.Z."/>
            <person name="Zauner S."/>
            <person name="Barry K."/>
            <person name="Bell C."/>
            <person name="Bharti A.K."/>
            <person name="Crow J.A."/>
            <person name="Grimwood J."/>
            <person name="Kramer R."/>
            <person name="Lindquist E."/>
            <person name="Lucas S."/>
            <person name="Salamov A."/>
            <person name="McFadden G.I."/>
            <person name="Lane C.E."/>
            <person name="Keeling P.J."/>
            <person name="Gray M.W."/>
            <person name="Grigoriev I.V."/>
            <person name="Archibald J.M."/>
        </authorList>
    </citation>
    <scope>NUCLEOTIDE SEQUENCE</scope>
    <source>
        <strain evidence="20 22">CCMP2712</strain>
    </source>
</reference>
<dbReference type="GeneID" id="17306489"/>
<evidence type="ECO:0000259" key="19">
    <source>
        <dbReference type="Pfam" id="PF01699"/>
    </source>
</evidence>
<evidence type="ECO:0000256" key="18">
    <source>
        <dbReference type="SAM" id="Phobius"/>
    </source>
</evidence>
<evidence type="ECO:0000256" key="5">
    <source>
        <dbReference type="ARBA" id="ARBA00022538"/>
    </source>
</evidence>
<feature type="transmembrane region" description="Helical" evidence="18">
    <location>
        <begin position="290"/>
        <end position="311"/>
    </location>
</feature>
<keyword evidence="14" id="KW-0406">Ion transport</keyword>
<evidence type="ECO:0000256" key="6">
    <source>
        <dbReference type="ARBA" id="ARBA00022568"/>
    </source>
</evidence>
<keyword evidence="3" id="KW-0813">Transport</keyword>
<evidence type="ECO:0000256" key="2">
    <source>
        <dbReference type="ARBA" id="ARBA00005364"/>
    </source>
</evidence>
<dbReference type="GO" id="GO:0005262">
    <property type="term" value="F:calcium channel activity"/>
    <property type="evidence" value="ECO:0007669"/>
    <property type="project" value="TreeGrafter"/>
</dbReference>
<dbReference type="InterPro" id="IPR011992">
    <property type="entry name" value="EF-hand-dom_pair"/>
</dbReference>
<evidence type="ECO:0000256" key="17">
    <source>
        <dbReference type="SAM" id="MobiDB-lite"/>
    </source>
</evidence>
<dbReference type="Pfam" id="PF01699">
    <property type="entry name" value="Na_Ca_ex"/>
    <property type="match status" value="1"/>
</dbReference>
<feature type="transmembrane region" description="Helical" evidence="18">
    <location>
        <begin position="185"/>
        <end position="209"/>
    </location>
</feature>
<dbReference type="InterPro" id="IPR004837">
    <property type="entry name" value="NaCa_Exmemb"/>
</dbReference>
<dbReference type="EMBL" id="JH992980">
    <property type="protein sequence ID" value="EKX49840.1"/>
    <property type="molecule type" value="Genomic_DNA"/>
</dbReference>
<keyword evidence="16" id="KW-0739">Sodium transport</keyword>
<dbReference type="STRING" id="905079.L1JNT9"/>
<dbReference type="OrthoDB" id="2127281at2759"/>
<dbReference type="GO" id="GO:0008273">
    <property type="term" value="F:calcium, potassium:sodium antiporter activity"/>
    <property type="evidence" value="ECO:0007669"/>
    <property type="project" value="TreeGrafter"/>
</dbReference>
<dbReference type="GO" id="GO:0005886">
    <property type="term" value="C:plasma membrane"/>
    <property type="evidence" value="ECO:0007669"/>
    <property type="project" value="TreeGrafter"/>
</dbReference>
<evidence type="ECO:0000256" key="1">
    <source>
        <dbReference type="ARBA" id="ARBA00004141"/>
    </source>
</evidence>
<feature type="region of interest" description="Disordered" evidence="17">
    <location>
        <begin position="125"/>
        <end position="147"/>
    </location>
</feature>
<keyword evidence="5" id="KW-0633">Potassium transport</keyword>
<dbReference type="GO" id="GO:0015293">
    <property type="term" value="F:symporter activity"/>
    <property type="evidence" value="ECO:0007669"/>
    <property type="project" value="UniProtKB-KW"/>
</dbReference>
<keyword evidence="12 18" id="KW-1133">Transmembrane helix</keyword>
<dbReference type="eggNOG" id="KOG1307">
    <property type="taxonomic scope" value="Eukaryota"/>
</dbReference>
<evidence type="ECO:0000256" key="7">
    <source>
        <dbReference type="ARBA" id="ARBA00022692"/>
    </source>
</evidence>
<evidence type="ECO:0000256" key="9">
    <source>
        <dbReference type="ARBA" id="ARBA00022837"/>
    </source>
</evidence>
<name>L1JNT9_GUITC</name>
<reference evidence="22" key="2">
    <citation type="submission" date="2012-11" db="EMBL/GenBank/DDBJ databases">
        <authorList>
            <person name="Kuo A."/>
            <person name="Curtis B.A."/>
            <person name="Tanifuji G."/>
            <person name="Burki F."/>
            <person name="Gruber A."/>
            <person name="Irimia M."/>
            <person name="Maruyama S."/>
            <person name="Arias M.C."/>
            <person name="Ball S.G."/>
            <person name="Gile G.H."/>
            <person name="Hirakawa Y."/>
            <person name="Hopkins J.F."/>
            <person name="Rensing S.A."/>
            <person name="Schmutz J."/>
            <person name="Symeonidi A."/>
            <person name="Elias M."/>
            <person name="Eveleigh R.J."/>
            <person name="Herman E.K."/>
            <person name="Klute M.J."/>
            <person name="Nakayama T."/>
            <person name="Obornik M."/>
            <person name="Reyes-Prieto A."/>
            <person name="Armbrust E.V."/>
            <person name="Aves S.J."/>
            <person name="Beiko R.G."/>
            <person name="Coutinho P."/>
            <person name="Dacks J.B."/>
            <person name="Durnford D.G."/>
            <person name="Fast N.M."/>
            <person name="Green B.R."/>
            <person name="Grisdale C."/>
            <person name="Hempe F."/>
            <person name="Henrissat B."/>
            <person name="Hoppner M.P."/>
            <person name="Ishida K.-I."/>
            <person name="Kim E."/>
            <person name="Koreny L."/>
            <person name="Kroth P.G."/>
            <person name="Liu Y."/>
            <person name="Malik S.-B."/>
            <person name="Maier U.G."/>
            <person name="McRose D."/>
            <person name="Mock T."/>
            <person name="Neilson J.A."/>
            <person name="Onodera N.T."/>
            <person name="Poole A.M."/>
            <person name="Pritham E.J."/>
            <person name="Richards T.A."/>
            <person name="Rocap G."/>
            <person name="Roy S.W."/>
            <person name="Sarai C."/>
            <person name="Schaack S."/>
            <person name="Shirato S."/>
            <person name="Slamovits C.H."/>
            <person name="Spencer D.F."/>
            <person name="Suzuki S."/>
            <person name="Worden A.Z."/>
            <person name="Zauner S."/>
            <person name="Barry K."/>
            <person name="Bell C."/>
            <person name="Bharti A.K."/>
            <person name="Crow J.A."/>
            <person name="Grimwood J."/>
            <person name="Kramer R."/>
            <person name="Lindquist E."/>
            <person name="Lucas S."/>
            <person name="Salamov A."/>
            <person name="McFadden G.I."/>
            <person name="Lane C.E."/>
            <person name="Keeling P.J."/>
            <person name="Gray M.W."/>
            <person name="Grigoriev I.V."/>
            <person name="Archibald J.M."/>
        </authorList>
    </citation>
    <scope>NUCLEOTIDE SEQUENCE</scope>
    <source>
        <strain evidence="22">CCMP2712</strain>
    </source>
</reference>
<keyword evidence="4" id="KW-0050">Antiport</keyword>
<feature type="transmembrane region" description="Helical" evidence="18">
    <location>
        <begin position="263"/>
        <end position="284"/>
    </location>
</feature>
<keyword evidence="13" id="KW-0915">Sodium</keyword>
<evidence type="ECO:0000256" key="8">
    <source>
        <dbReference type="ARBA" id="ARBA00022729"/>
    </source>
</evidence>